<dbReference type="GO" id="GO:0047348">
    <property type="term" value="F:glycerol-3-phosphate cytidylyltransferase activity"/>
    <property type="evidence" value="ECO:0007669"/>
    <property type="project" value="UniProtKB-EC"/>
</dbReference>
<dbReference type="EMBL" id="JBHUOQ010000004">
    <property type="protein sequence ID" value="MFD2830948.1"/>
    <property type="molecule type" value="Genomic_DNA"/>
</dbReference>
<dbReference type="SUPFAM" id="SSF52374">
    <property type="entry name" value="Nucleotidylyl transferase"/>
    <property type="match status" value="1"/>
</dbReference>
<organism evidence="5 6">
    <name type="scientific">Corticicoccus populi</name>
    <dbReference type="NCBI Taxonomy" id="1812821"/>
    <lineage>
        <taxon>Bacteria</taxon>
        <taxon>Bacillati</taxon>
        <taxon>Bacillota</taxon>
        <taxon>Bacilli</taxon>
        <taxon>Bacillales</taxon>
        <taxon>Staphylococcaceae</taxon>
        <taxon>Corticicoccus</taxon>
    </lineage>
</organism>
<gene>
    <name evidence="5" type="primary">tagD</name>
    <name evidence="5" type="ORF">ACFSX4_10785</name>
</gene>
<evidence type="ECO:0000256" key="2">
    <source>
        <dbReference type="ARBA" id="ARBA00022695"/>
    </source>
</evidence>
<dbReference type="PANTHER" id="PTHR43793">
    <property type="entry name" value="FAD SYNTHASE"/>
    <property type="match status" value="1"/>
</dbReference>
<dbReference type="InterPro" id="IPR014729">
    <property type="entry name" value="Rossmann-like_a/b/a_fold"/>
</dbReference>
<proteinExistence type="predicted"/>
<protein>
    <recommendedName>
        <fullName evidence="3">Glycerol-3-phosphate cytidylyltransferase</fullName>
        <ecNumber evidence="3">2.7.7.39</ecNumber>
    </recommendedName>
</protein>
<dbReference type="NCBIfam" id="TIGR01518">
    <property type="entry name" value="g3p_cytidyltrns"/>
    <property type="match status" value="1"/>
</dbReference>
<dbReference type="InterPro" id="IPR050385">
    <property type="entry name" value="Archaeal_FAD_synthase"/>
</dbReference>
<evidence type="ECO:0000259" key="4">
    <source>
        <dbReference type="Pfam" id="PF01467"/>
    </source>
</evidence>
<evidence type="ECO:0000313" key="6">
    <source>
        <dbReference type="Proteomes" id="UP001597519"/>
    </source>
</evidence>
<evidence type="ECO:0000256" key="3">
    <source>
        <dbReference type="NCBIfam" id="TIGR01518"/>
    </source>
</evidence>
<dbReference type="RefSeq" id="WP_377774465.1">
    <property type="nucleotide sequence ID" value="NZ_JBHUOQ010000004.1"/>
</dbReference>
<sequence length="130" mass="15060">MKKVITYGTFDLIHSGHIHLLRRAKALGDYLIVAVSTDEFNQIKHKEAYHSFADRKLILEAIQYVDEVIGEDNWEQKVTDVKDHDIDIFVMGDDWTGEFDFLKEQCEVVYLPRTEGISTTKIKNDLSIND</sequence>
<dbReference type="Proteomes" id="UP001597519">
    <property type="component" value="Unassembled WGS sequence"/>
</dbReference>
<dbReference type="InterPro" id="IPR006409">
    <property type="entry name" value="G3P_cytidylTrfase"/>
</dbReference>
<dbReference type="Gene3D" id="3.40.50.620">
    <property type="entry name" value="HUPs"/>
    <property type="match status" value="1"/>
</dbReference>
<evidence type="ECO:0000256" key="1">
    <source>
        <dbReference type="ARBA" id="ARBA00022679"/>
    </source>
</evidence>
<accession>A0ABW5WXX8</accession>
<dbReference type="EC" id="2.7.7.39" evidence="3"/>
<feature type="domain" description="Cytidyltransferase-like" evidence="4">
    <location>
        <begin position="5"/>
        <end position="124"/>
    </location>
</feature>
<keyword evidence="2 5" id="KW-0548">Nucleotidyltransferase</keyword>
<dbReference type="InterPro" id="IPR004821">
    <property type="entry name" value="Cyt_trans-like"/>
</dbReference>
<reference evidence="6" key="1">
    <citation type="journal article" date="2019" name="Int. J. Syst. Evol. Microbiol.">
        <title>The Global Catalogue of Microorganisms (GCM) 10K type strain sequencing project: providing services to taxonomists for standard genome sequencing and annotation.</title>
        <authorList>
            <consortium name="The Broad Institute Genomics Platform"/>
            <consortium name="The Broad Institute Genome Sequencing Center for Infectious Disease"/>
            <person name="Wu L."/>
            <person name="Ma J."/>
        </authorList>
    </citation>
    <scope>NUCLEOTIDE SEQUENCE [LARGE SCALE GENOMIC DNA]</scope>
    <source>
        <strain evidence="6">KCTC 33575</strain>
    </source>
</reference>
<dbReference type="PANTHER" id="PTHR43793:SF1">
    <property type="entry name" value="FAD SYNTHASE"/>
    <property type="match status" value="1"/>
</dbReference>
<keyword evidence="6" id="KW-1185">Reference proteome</keyword>
<comment type="caution">
    <text evidence="5">The sequence shown here is derived from an EMBL/GenBank/DDBJ whole genome shotgun (WGS) entry which is preliminary data.</text>
</comment>
<keyword evidence="1 5" id="KW-0808">Transferase</keyword>
<name>A0ABW5WXX8_9STAP</name>
<dbReference type="NCBIfam" id="TIGR00125">
    <property type="entry name" value="cyt_tran_rel"/>
    <property type="match status" value="1"/>
</dbReference>
<evidence type="ECO:0000313" key="5">
    <source>
        <dbReference type="EMBL" id="MFD2830948.1"/>
    </source>
</evidence>
<dbReference type="Pfam" id="PF01467">
    <property type="entry name" value="CTP_transf_like"/>
    <property type="match status" value="1"/>
</dbReference>